<evidence type="ECO:0000259" key="8">
    <source>
        <dbReference type="Pfam" id="PF01494"/>
    </source>
</evidence>
<dbReference type="NCBIfam" id="TIGR01988">
    <property type="entry name" value="Ubi-OHases"/>
    <property type="match status" value="1"/>
</dbReference>
<dbReference type="GO" id="GO:0004497">
    <property type="term" value="F:monooxygenase activity"/>
    <property type="evidence" value="ECO:0007669"/>
    <property type="project" value="UniProtKB-KW"/>
</dbReference>
<dbReference type="PANTHER" id="PTHR43876">
    <property type="entry name" value="UBIQUINONE BIOSYNTHESIS MONOOXYGENASE COQ6, MITOCHONDRIAL"/>
    <property type="match status" value="1"/>
</dbReference>
<dbReference type="Pfam" id="PF01494">
    <property type="entry name" value="FAD_binding_3"/>
    <property type="match status" value="1"/>
</dbReference>
<dbReference type="GO" id="GO:0016705">
    <property type="term" value="F:oxidoreductase activity, acting on paired donors, with incorporation or reduction of molecular oxygen"/>
    <property type="evidence" value="ECO:0007669"/>
    <property type="project" value="InterPro"/>
</dbReference>
<reference evidence="10" key="1">
    <citation type="submission" date="2016-05" db="EMBL/GenBank/DDBJ databases">
        <title>Draft genome of Corynebacterium afermentans subsp. afermentans LCDC 88199T.</title>
        <authorList>
            <person name="Bernier A.-M."/>
            <person name="Bernard K."/>
        </authorList>
    </citation>
    <scope>NUCLEOTIDE SEQUENCE [LARGE SCALE GENOMIC DNA]</scope>
    <source>
        <strain evidence="10">NML01-0328</strain>
    </source>
</reference>
<evidence type="ECO:0000256" key="4">
    <source>
        <dbReference type="ARBA" id="ARBA00022630"/>
    </source>
</evidence>
<evidence type="ECO:0000256" key="1">
    <source>
        <dbReference type="ARBA" id="ARBA00001974"/>
    </source>
</evidence>
<evidence type="ECO:0000256" key="6">
    <source>
        <dbReference type="ARBA" id="ARBA00023002"/>
    </source>
</evidence>
<dbReference type="Gene3D" id="3.50.50.60">
    <property type="entry name" value="FAD/NAD(P)-binding domain"/>
    <property type="match status" value="2"/>
</dbReference>
<keyword evidence="5" id="KW-0274">FAD</keyword>
<keyword evidence="6" id="KW-0560">Oxidoreductase</keyword>
<evidence type="ECO:0000256" key="7">
    <source>
        <dbReference type="ARBA" id="ARBA00023033"/>
    </source>
</evidence>
<comment type="caution">
    <text evidence="9">The sequence shown here is derived from an EMBL/GenBank/DDBJ whole genome shotgun (WGS) entry which is preliminary data.</text>
</comment>
<dbReference type="InterPro" id="IPR002938">
    <property type="entry name" value="FAD-bd"/>
</dbReference>
<accession>A0A1A9RIG9</accession>
<dbReference type="AlphaFoldDB" id="A0A1A9RIG9"/>
<evidence type="ECO:0000256" key="2">
    <source>
        <dbReference type="ARBA" id="ARBA00004749"/>
    </source>
</evidence>
<dbReference type="InterPro" id="IPR010971">
    <property type="entry name" value="UbiH/COQ6"/>
</dbReference>
<protein>
    <submittedName>
        <fullName evidence="9">Ubiquinone biosynthesis protein UbiH</fullName>
    </submittedName>
</protein>
<sequence length="390" mass="42138">MQHTCDIVVIGAGPAGLSFATAAAPSGLNILLIEQSSQETLANPPYDGREIALTHPSRAIMEKLGLWQHIPAEGIYPLKAAKVINGSSPYTLNFPPPTDGKGQLGFLVSNHDIRRAAYQAASQHENVHFLTGHKVQEAVNGEESVSILLDNGDTVSARLLIAADSRFSQTRRQAGISADMHDFGRTVLVARFSHTTSNENTAYECFSYGRTIALLPLGEHMTNCVITIDNRRLHEITELSPEALAADLEQHLQGQLGKMTPAGSIHTYPLVGVHARRFSARRTALIGDAAVGMHPVTAHGFNLGLASADILAGLIVQAAASGQDIADTKLLEKYEAKHILHTRALYHGTNFVVKLFTNETPAAKFLRNTVLRLSNHLPPVKKLITKQLTG</sequence>
<keyword evidence="4" id="KW-0285">Flavoprotein</keyword>
<proteinExistence type="inferred from homology"/>
<dbReference type="RefSeq" id="WP_064084021.1">
    <property type="nucleotide sequence ID" value="NZ_LXSF01000001.1"/>
</dbReference>
<name>A0A1A9RIG9_EIKCO</name>
<dbReference type="SUPFAM" id="SSF51905">
    <property type="entry name" value="FAD/NAD(P)-binding domain"/>
    <property type="match status" value="1"/>
</dbReference>
<keyword evidence="9" id="KW-0830">Ubiquinone</keyword>
<dbReference type="InterPro" id="IPR051205">
    <property type="entry name" value="UbiH/COQ6_monooxygenase"/>
</dbReference>
<dbReference type="NCBIfam" id="NF006593">
    <property type="entry name" value="PRK09126.1"/>
    <property type="match status" value="1"/>
</dbReference>
<feature type="domain" description="FAD-binding" evidence="8">
    <location>
        <begin position="5"/>
        <end position="344"/>
    </location>
</feature>
<dbReference type="PRINTS" id="PR00420">
    <property type="entry name" value="RNGMNOXGNASE"/>
</dbReference>
<comment type="similarity">
    <text evidence="3">Belongs to the UbiH/COQ6 family.</text>
</comment>
<evidence type="ECO:0000313" key="10">
    <source>
        <dbReference type="Proteomes" id="UP000078003"/>
    </source>
</evidence>
<dbReference type="InterPro" id="IPR036188">
    <property type="entry name" value="FAD/NAD-bd_sf"/>
</dbReference>
<dbReference type="UniPathway" id="UPA00232"/>
<comment type="cofactor">
    <cofactor evidence="1">
        <name>FAD</name>
        <dbReference type="ChEBI" id="CHEBI:57692"/>
    </cofactor>
</comment>
<dbReference type="GO" id="GO:0006744">
    <property type="term" value="P:ubiquinone biosynthetic process"/>
    <property type="evidence" value="ECO:0007669"/>
    <property type="project" value="UniProtKB-UniPathway"/>
</dbReference>
<evidence type="ECO:0000256" key="5">
    <source>
        <dbReference type="ARBA" id="ARBA00022827"/>
    </source>
</evidence>
<dbReference type="PANTHER" id="PTHR43876:SF25">
    <property type="entry name" value="MONOOXYGENASE NMA2164"/>
    <property type="match status" value="1"/>
</dbReference>
<gene>
    <name evidence="9" type="ORF">A7P85_00350</name>
</gene>
<organism evidence="9 10">
    <name type="scientific">Eikenella corrodens</name>
    <dbReference type="NCBI Taxonomy" id="539"/>
    <lineage>
        <taxon>Bacteria</taxon>
        <taxon>Pseudomonadati</taxon>
        <taxon>Pseudomonadota</taxon>
        <taxon>Betaproteobacteria</taxon>
        <taxon>Neisseriales</taxon>
        <taxon>Neisseriaceae</taxon>
        <taxon>Eikenella</taxon>
    </lineage>
</organism>
<dbReference type="Proteomes" id="UP000078003">
    <property type="component" value="Unassembled WGS sequence"/>
</dbReference>
<evidence type="ECO:0000256" key="3">
    <source>
        <dbReference type="ARBA" id="ARBA00005349"/>
    </source>
</evidence>
<dbReference type="GO" id="GO:0071949">
    <property type="term" value="F:FAD binding"/>
    <property type="evidence" value="ECO:0007669"/>
    <property type="project" value="InterPro"/>
</dbReference>
<dbReference type="EMBL" id="LXSF01000001">
    <property type="protein sequence ID" value="OAM18174.1"/>
    <property type="molecule type" value="Genomic_DNA"/>
</dbReference>
<keyword evidence="7" id="KW-0503">Monooxygenase</keyword>
<evidence type="ECO:0000313" key="9">
    <source>
        <dbReference type="EMBL" id="OAM18174.1"/>
    </source>
</evidence>
<comment type="pathway">
    <text evidence="2">Cofactor biosynthesis; ubiquinone biosynthesis.</text>
</comment>